<dbReference type="GO" id="GO:0016746">
    <property type="term" value="F:acyltransferase activity"/>
    <property type="evidence" value="ECO:0007669"/>
    <property type="project" value="UniProtKB-KW"/>
</dbReference>
<name>F1ZC99_9SPHN</name>
<keyword evidence="2" id="KW-0963">Cytoplasm</keyword>
<dbReference type="HOGENOM" id="CLU_017387_1_0_5"/>
<dbReference type="OrthoDB" id="7208816at2"/>
<dbReference type="Pfam" id="PF07167">
    <property type="entry name" value="PhaC_N"/>
    <property type="match status" value="1"/>
</dbReference>
<feature type="domain" description="AB hydrolase-1" evidence="6">
    <location>
        <begin position="345"/>
        <end position="585"/>
    </location>
</feature>
<evidence type="ECO:0000259" key="6">
    <source>
        <dbReference type="Pfam" id="PF00561"/>
    </source>
</evidence>
<dbReference type="AlphaFoldDB" id="F1ZC99"/>
<evidence type="ECO:0000256" key="4">
    <source>
        <dbReference type="ARBA" id="ARBA00023315"/>
    </source>
</evidence>
<dbReference type="Pfam" id="PF00561">
    <property type="entry name" value="Abhydrolase_1"/>
    <property type="match status" value="1"/>
</dbReference>
<organism evidence="8 9">
    <name type="scientific">Novosphingobium nitrogenifigens DSM 19370</name>
    <dbReference type="NCBI Taxonomy" id="983920"/>
    <lineage>
        <taxon>Bacteria</taxon>
        <taxon>Pseudomonadati</taxon>
        <taxon>Pseudomonadota</taxon>
        <taxon>Alphaproteobacteria</taxon>
        <taxon>Sphingomonadales</taxon>
        <taxon>Sphingomonadaceae</taxon>
        <taxon>Novosphingobium</taxon>
    </lineage>
</organism>
<dbReference type="InterPro" id="IPR051321">
    <property type="entry name" value="PHA/PHB_synthase"/>
</dbReference>
<evidence type="ECO:0000313" key="9">
    <source>
        <dbReference type="Proteomes" id="UP000004728"/>
    </source>
</evidence>
<dbReference type="EMBL" id="AEWJ01000054">
    <property type="protein sequence ID" value="EGD57694.1"/>
    <property type="molecule type" value="Genomic_DNA"/>
</dbReference>
<evidence type="ECO:0000313" key="8">
    <source>
        <dbReference type="EMBL" id="EGD57694.1"/>
    </source>
</evidence>
<dbReference type="InParanoid" id="F1ZC99"/>
<comment type="caution">
    <text evidence="8">The sequence shown here is derived from an EMBL/GenBank/DDBJ whole genome shotgun (WGS) entry which is preliminary data.</text>
</comment>
<evidence type="ECO:0000256" key="1">
    <source>
        <dbReference type="ARBA" id="ARBA00004496"/>
    </source>
</evidence>
<evidence type="ECO:0000256" key="2">
    <source>
        <dbReference type="ARBA" id="ARBA00022490"/>
    </source>
</evidence>
<dbReference type="SUPFAM" id="SSF53474">
    <property type="entry name" value="alpha/beta-Hydrolases"/>
    <property type="match status" value="1"/>
</dbReference>
<dbReference type="PANTHER" id="PTHR36837">
    <property type="entry name" value="POLY(3-HYDROXYALKANOATE) POLYMERASE SUBUNIT PHAC"/>
    <property type="match status" value="1"/>
</dbReference>
<dbReference type="PANTHER" id="PTHR36837:SF5">
    <property type="entry name" value="POLY-3-HYDROXYBUTYRATE SYNTHASE"/>
    <property type="match status" value="1"/>
</dbReference>
<dbReference type="eggNOG" id="COG3243">
    <property type="taxonomic scope" value="Bacteria"/>
</dbReference>
<accession>F1ZC99</accession>
<comment type="subcellular location">
    <subcellularLocation>
        <location evidence="1">Cytoplasm</location>
    </subcellularLocation>
</comment>
<feature type="domain" description="Poly-beta-hydroxybutyrate polymerase N-terminal" evidence="7">
    <location>
        <begin position="174"/>
        <end position="342"/>
    </location>
</feature>
<gene>
    <name evidence="8" type="ORF">Y88_3020</name>
</gene>
<dbReference type="InterPro" id="IPR029058">
    <property type="entry name" value="AB_hydrolase_fold"/>
</dbReference>
<dbReference type="STRING" id="983920.Y88_3020"/>
<dbReference type="Gene3D" id="3.40.50.1820">
    <property type="entry name" value="alpha/beta hydrolase"/>
    <property type="match status" value="1"/>
</dbReference>
<sequence length="661" mass="73745">MSAQTIGGKADNRTGGNKAGRSKSDKKTTKADTTQTCATSASIPSLDQKTVLEDLVRKQGEAFQALFSPFLPTAQTPPPDPADIQHWAMSAAKLQKMWLDFGAEQAGKVEPMLARMGDPSRWSAWSGEWLEKFPLARPETQKALWQEGVDLWASVLGAYAKAPAGSPAPDLPRRDRRFSDPKWREQPVFALIHQTYLLLTERLGAMVDDVGGLPEEQHELLRFLTRVVTDSLSPANFPMTNPMVIERTLETHGENLVRGVEHLLNDLRRGQLTHTRSDAFELGRNIAATPGKVVHETPLFQLIQYTPTTETVAETPLVIFPPWINRFYILDLNPGNSFIRWAVEQGLSVFVVSWKSADASMADIAWDDYVKAQIEAIELVRARLSVEKVHTIGYCVAGTTLAATLALLARRGLADRVASATFFTAQVDFEKAGDLKHFIEDPLIRMFESLTTDGYLDGRYMAATFNLLRPSDLIWNYVVNNYLLGQDYPAFDLLYWNGDTTNLPFGWLKAYLIDLYRDNRLVVPDDLMIDGTPIDLHRIKTPCYIQAGRLDHIAPAESVWKLTRHLSGPWKFVLAGSGHIAGVVNPPQSGKYQYWLNANDPHSLDEFIAGSVETKGSWWPDWIEWIRSQGDTQVPAGGLRTPGGKGDPAIEDAPGRYVKQH</sequence>
<feature type="compositionally biased region" description="Low complexity" evidence="5">
    <location>
        <begin position="31"/>
        <end position="40"/>
    </location>
</feature>
<keyword evidence="4" id="KW-0012">Acyltransferase</keyword>
<feature type="region of interest" description="Disordered" evidence="5">
    <location>
        <begin position="633"/>
        <end position="661"/>
    </location>
</feature>
<protein>
    <submittedName>
        <fullName evidence="8">Poly(R)-hydroxyalkanoic acid synthase, class I</fullName>
    </submittedName>
</protein>
<dbReference type="NCBIfam" id="TIGR01838">
    <property type="entry name" value="PHA_synth_I"/>
    <property type="match status" value="1"/>
</dbReference>
<evidence type="ECO:0000256" key="3">
    <source>
        <dbReference type="ARBA" id="ARBA00022679"/>
    </source>
</evidence>
<dbReference type="Proteomes" id="UP000004728">
    <property type="component" value="Unassembled WGS sequence"/>
</dbReference>
<evidence type="ECO:0000259" key="7">
    <source>
        <dbReference type="Pfam" id="PF07167"/>
    </source>
</evidence>
<feature type="region of interest" description="Disordered" evidence="5">
    <location>
        <begin position="1"/>
        <end position="42"/>
    </location>
</feature>
<reference evidence="8 9" key="1">
    <citation type="journal article" date="2012" name="J. Bacteriol.">
        <title>Draft Genome Sequence of Novosphingobium nitrogenifigens Y88T.</title>
        <authorList>
            <person name="Strabala T.J."/>
            <person name="Macdonald L."/>
            <person name="Liu V."/>
            <person name="Smit A.M."/>
        </authorList>
    </citation>
    <scope>NUCLEOTIDE SEQUENCE [LARGE SCALE GENOMIC DNA]</scope>
    <source>
        <strain evidence="8 9">DSM 19370</strain>
    </source>
</reference>
<dbReference type="GO" id="GO:0005737">
    <property type="term" value="C:cytoplasm"/>
    <property type="evidence" value="ECO:0007669"/>
    <property type="project" value="UniProtKB-SubCell"/>
</dbReference>
<keyword evidence="9" id="KW-1185">Reference proteome</keyword>
<keyword evidence="3" id="KW-0808">Transferase</keyword>
<evidence type="ECO:0000256" key="5">
    <source>
        <dbReference type="SAM" id="MobiDB-lite"/>
    </source>
</evidence>
<dbReference type="InterPro" id="IPR010941">
    <property type="entry name" value="PhaC_N"/>
</dbReference>
<dbReference type="RefSeq" id="WP_008071027.1">
    <property type="nucleotide sequence ID" value="NZ_AQWK01000008.1"/>
</dbReference>
<dbReference type="InterPro" id="IPR000073">
    <property type="entry name" value="AB_hydrolase_1"/>
</dbReference>
<dbReference type="InterPro" id="IPR010963">
    <property type="entry name" value="PHA_synth_I"/>
</dbReference>
<dbReference type="GO" id="GO:0042619">
    <property type="term" value="P:poly-hydroxybutyrate biosynthetic process"/>
    <property type="evidence" value="ECO:0007669"/>
    <property type="project" value="InterPro"/>
</dbReference>
<proteinExistence type="predicted"/>